<dbReference type="RefSeq" id="WP_141200865.1">
    <property type="nucleotide sequence ID" value="NZ_CP041186.1"/>
</dbReference>
<dbReference type="InterPro" id="IPR036388">
    <property type="entry name" value="WH-like_DNA-bd_sf"/>
</dbReference>
<feature type="domain" description="Methylated-DNA-[protein]-cysteine S-methyltransferase DNA binding" evidence="2">
    <location>
        <begin position="21"/>
        <end position="104"/>
    </location>
</feature>
<dbReference type="InterPro" id="IPR052520">
    <property type="entry name" value="ATL_DNA_repair"/>
</dbReference>
<dbReference type="GO" id="GO:0006281">
    <property type="term" value="P:DNA repair"/>
    <property type="evidence" value="ECO:0007669"/>
    <property type="project" value="InterPro"/>
</dbReference>
<dbReference type="Proteomes" id="UP000315995">
    <property type="component" value="Chromosome"/>
</dbReference>
<dbReference type="PANTHER" id="PTHR42942">
    <property type="entry name" value="6-O-METHYLGUANINE DNA METHYLTRANSFERASE"/>
    <property type="match status" value="1"/>
</dbReference>
<name>A0A4Y6Q1F9_PERCE</name>
<proteinExistence type="predicted"/>
<keyword evidence="3" id="KW-0808">Transferase</keyword>
<dbReference type="PANTHER" id="PTHR42942:SF1">
    <property type="entry name" value="ALKYLTRANSFERASE-LIKE PROTEIN 1"/>
    <property type="match status" value="1"/>
</dbReference>
<evidence type="ECO:0000256" key="1">
    <source>
        <dbReference type="ARBA" id="ARBA00022763"/>
    </source>
</evidence>
<keyword evidence="1" id="KW-0227">DNA damage</keyword>
<dbReference type="OrthoDB" id="9132167at2"/>
<dbReference type="InterPro" id="IPR014048">
    <property type="entry name" value="MethylDNA_cys_MeTrfase_DNA-bd"/>
</dbReference>
<evidence type="ECO:0000313" key="3">
    <source>
        <dbReference type="EMBL" id="QDG54421.1"/>
    </source>
</evidence>
<evidence type="ECO:0000313" key="4">
    <source>
        <dbReference type="Proteomes" id="UP000315995"/>
    </source>
</evidence>
<organism evidence="3 4">
    <name type="scientific">Persicimonas caeni</name>
    <dbReference type="NCBI Taxonomy" id="2292766"/>
    <lineage>
        <taxon>Bacteria</taxon>
        <taxon>Deltaproteobacteria</taxon>
        <taxon>Bradymonadales</taxon>
        <taxon>Bradymonadaceae</taxon>
        <taxon>Persicimonas</taxon>
    </lineage>
</organism>
<dbReference type="Gene3D" id="1.10.10.10">
    <property type="entry name" value="Winged helix-like DNA-binding domain superfamily/Winged helix DNA-binding domain"/>
    <property type="match status" value="1"/>
</dbReference>
<reference evidence="3 4" key="1">
    <citation type="submission" date="2019-06" db="EMBL/GenBank/DDBJ databases">
        <title>Persicimonas caeni gen. nov., sp. nov., a predatory bacterium isolated from solar saltern.</title>
        <authorList>
            <person name="Wang S."/>
        </authorList>
    </citation>
    <scope>NUCLEOTIDE SEQUENCE [LARGE SCALE GENOMIC DNA]</scope>
    <source>
        <strain evidence="3 4">YN101</strain>
    </source>
</reference>
<evidence type="ECO:0000259" key="2">
    <source>
        <dbReference type="Pfam" id="PF01035"/>
    </source>
</evidence>
<dbReference type="GO" id="GO:0008168">
    <property type="term" value="F:methyltransferase activity"/>
    <property type="evidence" value="ECO:0007669"/>
    <property type="project" value="UniProtKB-KW"/>
</dbReference>
<dbReference type="GO" id="GO:0032259">
    <property type="term" value="P:methylation"/>
    <property type="evidence" value="ECO:0007669"/>
    <property type="project" value="UniProtKB-KW"/>
</dbReference>
<dbReference type="InterPro" id="IPR036217">
    <property type="entry name" value="MethylDNA_cys_MeTrfase_DNAb"/>
</dbReference>
<sequence>MRELPDLSSEELAEIRRELDEFSDRVYWLAQQVPPGEVVTYGQLALYAGSPRAARAVGTLMRNSLSNGVEVPWQRVINASGGISFKGDYARAELQRRLLEDEGVVFDSNTKCDLKRFRWEPDVLFWEDDE</sequence>
<accession>A0A5B8YCG7</accession>
<dbReference type="CDD" id="cd06445">
    <property type="entry name" value="ATase"/>
    <property type="match status" value="1"/>
</dbReference>
<keyword evidence="4" id="KW-1185">Reference proteome</keyword>
<keyword evidence="3" id="KW-0489">Methyltransferase</keyword>
<protein>
    <submittedName>
        <fullName evidence="3">Cysteine methyltransferase</fullName>
    </submittedName>
</protein>
<dbReference type="Pfam" id="PF01035">
    <property type="entry name" value="DNA_binding_1"/>
    <property type="match status" value="1"/>
</dbReference>
<dbReference type="EMBL" id="CP041186">
    <property type="protein sequence ID" value="QDG54421.1"/>
    <property type="molecule type" value="Genomic_DNA"/>
</dbReference>
<dbReference type="AlphaFoldDB" id="A0A4Y6Q1F9"/>
<gene>
    <name evidence="3" type="ORF">FIV42_27855</name>
</gene>
<accession>A0A4Y6Q1F9</accession>
<dbReference type="SUPFAM" id="SSF46767">
    <property type="entry name" value="Methylated DNA-protein cysteine methyltransferase, C-terminal domain"/>
    <property type="match status" value="1"/>
</dbReference>